<dbReference type="AlphaFoldDB" id="A0ABC8XT67"/>
<name>A0ABC8XT67_9POAL</name>
<dbReference type="InterPro" id="IPR036047">
    <property type="entry name" value="F-box-like_dom_sf"/>
</dbReference>
<feature type="domain" description="F-box" evidence="1">
    <location>
        <begin position="11"/>
        <end position="58"/>
    </location>
</feature>
<dbReference type="InterPro" id="IPR005174">
    <property type="entry name" value="KIB1-4_b-propeller"/>
</dbReference>
<dbReference type="EMBL" id="OZ075125">
    <property type="protein sequence ID" value="CAL4932262.1"/>
    <property type="molecule type" value="Genomic_DNA"/>
</dbReference>
<keyword evidence="3" id="KW-1185">Reference proteome</keyword>
<dbReference type="Pfam" id="PF00646">
    <property type="entry name" value="F-box"/>
    <property type="match status" value="1"/>
</dbReference>
<evidence type="ECO:0000313" key="2">
    <source>
        <dbReference type="EMBL" id="CAL4932262.1"/>
    </source>
</evidence>
<sequence length="426" mass="48241">MSLSKHGKKSIVQWCDIPVDPSTDVISRLDAIDILNFSATCRQWATICKNIDANFLKSGRPMLLTSQPDQDGTRYKDDVRTGKFGIHDVSKKLSLSCERVGLQRRYWIGGKDDWLVTTNTKFAVELLNPITGSTIPLPSLNKNQAGIKVNGCSRLHMCICPILSVTFDPFTCFIQRVVLTRTPSQHNGYEAIAIFSFGLLAYTSDGEDVWKVLRNPTDNDDGGFNYYPVDFHDAVNFNGRILAVDEGGSIFAWDHHSEDLSPVKLPAPDVQLDDDSKRKMFYLAISPTSRLMLVCLFGHGTGYINKSMRMLRKPTDRFEHMDGILIQEFDDEKAEWRHLPSIGHDQSMFLGLNYPFYRRSVDLEADSVYVADVANNDVLIASLKKDSTVCITKQNFPINETHRVDNGYSVRTPMWFRPTDPVREKI</sequence>
<organism evidence="2 3">
    <name type="scientific">Urochloa decumbens</name>
    <dbReference type="NCBI Taxonomy" id="240449"/>
    <lineage>
        <taxon>Eukaryota</taxon>
        <taxon>Viridiplantae</taxon>
        <taxon>Streptophyta</taxon>
        <taxon>Embryophyta</taxon>
        <taxon>Tracheophyta</taxon>
        <taxon>Spermatophyta</taxon>
        <taxon>Magnoliopsida</taxon>
        <taxon>Liliopsida</taxon>
        <taxon>Poales</taxon>
        <taxon>Poaceae</taxon>
        <taxon>PACMAD clade</taxon>
        <taxon>Panicoideae</taxon>
        <taxon>Panicodae</taxon>
        <taxon>Paniceae</taxon>
        <taxon>Melinidinae</taxon>
        <taxon>Urochloa</taxon>
    </lineage>
</organism>
<dbReference type="PANTHER" id="PTHR44259">
    <property type="entry name" value="OS07G0183000 PROTEIN-RELATED"/>
    <property type="match status" value="1"/>
</dbReference>
<evidence type="ECO:0000259" key="1">
    <source>
        <dbReference type="PROSITE" id="PS50181"/>
    </source>
</evidence>
<protein>
    <recommendedName>
        <fullName evidence="1">F-box domain-containing protein</fullName>
    </recommendedName>
</protein>
<dbReference type="InterPro" id="IPR001810">
    <property type="entry name" value="F-box_dom"/>
</dbReference>
<dbReference type="PANTHER" id="PTHR44259:SF34">
    <property type="entry name" value="DUF295 DOMAIN-CONTAINING PROTEIN"/>
    <property type="match status" value="1"/>
</dbReference>
<accession>A0ABC8XT67</accession>
<dbReference type="SUPFAM" id="SSF81383">
    <property type="entry name" value="F-box domain"/>
    <property type="match status" value="1"/>
</dbReference>
<evidence type="ECO:0000313" key="3">
    <source>
        <dbReference type="Proteomes" id="UP001497457"/>
    </source>
</evidence>
<dbReference type="Proteomes" id="UP001497457">
    <property type="component" value="Chromosome 15b"/>
</dbReference>
<reference evidence="3" key="1">
    <citation type="submission" date="2024-06" db="EMBL/GenBank/DDBJ databases">
        <authorList>
            <person name="Ryan C."/>
        </authorList>
    </citation>
    <scope>NUCLEOTIDE SEQUENCE [LARGE SCALE GENOMIC DNA]</scope>
</reference>
<dbReference type="InterPro" id="IPR050942">
    <property type="entry name" value="F-box_BR-signaling"/>
</dbReference>
<gene>
    <name evidence="2" type="ORF">URODEC1_LOCUS27527</name>
</gene>
<proteinExistence type="predicted"/>
<dbReference type="Pfam" id="PF03478">
    <property type="entry name" value="Beta-prop_KIB1-4"/>
    <property type="match status" value="1"/>
</dbReference>
<reference evidence="2 3" key="2">
    <citation type="submission" date="2024-10" db="EMBL/GenBank/DDBJ databases">
        <authorList>
            <person name="Ryan C."/>
        </authorList>
    </citation>
    <scope>NUCLEOTIDE SEQUENCE [LARGE SCALE GENOMIC DNA]</scope>
</reference>
<dbReference type="PROSITE" id="PS50181">
    <property type="entry name" value="FBOX"/>
    <property type="match status" value="1"/>
</dbReference>
<dbReference type="SMART" id="SM00256">
    <property type="entry name" value="FBOX"/>
    <property type="match status" value="1"/>
</dbReference>